<evidence type="ECO:0000256" key="8">
    <source>
        <dbReference type="ARBA" id="ARBA00023326"/>
    </source>
</evidence>
<feature type="binding site" evidence="10">
    <location>
        <position position="301"/>
    </location>
    <ligand>
        <name>substrate</name>
    </ligand>
</feature>
<dbReference type="PROSITE" id="PS00653">
    <property type="entry name" value="GLYCOSYL_HYDROL_F1_2"/>
    <property type="match status" value="1"/>
</dbReference>
<evidence type="ECO:0000256" key="1">
    <source>
        <dbReference type="ARBA" id="ARBA00000448"/>
    </source>
</evidence>
<evidence type="ECO:0000256" key="5">
    <source>
        <dbReference type="ARBA" id="ARBA00023001"/>
    </source>
</evidence>
<dbReference type="Pfam" id="PF00232">
    <property type="entry name" value="Glyco_hydro_1"/>
    <property type="match status" value="1"/>
</dbReference>
<comment type="caution">
    <text evidence="12">The sequence shown here is derived from an EMBL/GenBank/DDBJ whole genome shotgun (WGS) entry which is preliminary data.</text>
</comment>
<comment type="catalytic activity">
    <reaction evidence="1 11">
        <text>Hydrolysis of terminal, non-reducing beta-D-glucosyl residues with release of beta-D-glucose.</text>
        <dbReference type="EC" id="3.2.1.21"/>
    </reaction>
</comment>
<comment type="similarity">
    <text evidence="2 11">Belongs to the glycosyl hydrolase 1 family.</text>
</comment>
<name>A0A919Q1R7_9MICO</name>
<dbReference type="InterPro" id="IPR017736">
    <property type="entry name" value="Glyco_hydro_1_beta-glucosidase"/>
</dbReference>
<keyword evidence="8" id="KW-0624">Polysaccharide degradation</keyword>
<keyword evidence="13" id="KW-1185">Reference proteome</keyword>
<reference evidence="12" key="1">
    <citation type="submission" date="2021-01" db="EMBL/GenBank/DDBJ databases">
        <title>Whole genome shotgun sequence of Demequina activiva NBRC 110675.</title>
        <authorList>
            <person name="Komaki H."/>
            <person name="Tamura T."/>
        </authorList>
    </citation>
    <scope>NUCLEOTIDE SEQUENCE</scope>
    <source>
        <strain evidence="12">NBRC 110675</strain>
    </source>
</reference>
<sequence>MDERPSGTPFPAGFGWGTSTASYQIEGAVDVDGRGPSIWDTFSHTPGRIKDGTTGDRACDHYHRWEEDVALMAELGAPYYRFSLAWPRLQPGAAGGLNDKGVDFYKRLVDAMRDKGVTPWVTAYHWDLPQELEDAGGWPERDTAYRFADYAELAYGALGDHIDIWTTLNEPLCAAHLGYADGEHAPGRQEPANAIRAAHHLNLGHGLALQRWQDSRREGHRFGVTLNVVPAVAATDSPADVDAARRVDAVTNRIFLDPMLTGSYPADLIEDLAPLMDFSHVIDGDLEIIHQPLDDLGINYYQQGIITGPGPDAPDRFRAGVMAVGAGDTGRSDQGLPVTDRGWEIDPDGMVALLHRITDDYDAPPLWITENGSSWFEEPGEDGVVHDDRRIAYLDQHVRAVKRALDEGIDLRGYFVWSLMDNFEWAYGESSRFGLIHVDYDTQVRTPKDSFHWFKDVIARAGLAS</sequence>
<dbReference type="GO" id="GO:0008422">
    <property type="term" value="F:beta-glucosidase activity"/>
    <property type="evidence" value="ECO:0007669"/>
    <property type="project" value="UniProtKB-EC"/>
</dbReference>
<dbReference type="PRINTS" id="PR00131">
    <property type="entry name" value="GLHYDRLASE1"/>
</dbReference>
<keyword evidence="6" id="KW-0119">Carbohydrate metabolism</keyword>
<dbReference type="GO" id="GO:0005829">
    <property type="term" value="C:cytosol"/>
    <property type="evidence" value="ECO:0007669"/>
    <property type="project" value="TreeGrafter"/>
</dbReference>
<dbReference type="AlphaFoldDB" id="A0A919Q1R7"/>
<evidence type="ECO:0000256" key="6">
    <source>
        <dbReference type="ARBA" id="ARBA00023277"/>
    </source>
</evidence>
<dbReference type="InterPro" id="IPR001360">
    <property type="entry name" value="Glyco_hydro_1"/>
</dbReference>
<feature type="binding site" evidence="10">
    <location>
        <position position="417"/>
    </location>
    <ligand>
        <name>substrate</name>
    </ligand>
</feature>
<keyword evidence="7 11" id="KW-0326">Glycosidase</keyword>
<feature type="binding site" evidence="10">
    <location>
        <begin position="424"/>
        <end position="425"/>
    </location>
    <ligand>
        <name>substrate</name>
    </ligand>
</feature>
<dbReference type="InterPro" id="IPR017853">
    <property type="entry name" value="GH"/>
</dbReference>
<dbReference type="InterPro" id="IPR033132">
    <property type="entry name" value="GH_1_N_CS"/>
</dbReference>
<evidence type="ECO:0000256" key="10">
    <source>
        <dbReference type="PIRSR" id="PIRSR617736-2"/>
    </source>
</evidence>
<evidence type="ECO:0000256" key="11">
    <source>
        <dbReference type="RuleBase" id="RU361175"/>
    </source>
</evidence>
<dbReference type="Proteomes" id="UP000652354">
    <property type="component" value="Unassembled WGS sequence"/>
</dbReference>
<dbReference type="NCBIfam" id="TIGR03356">
    <property type="entry name" value="BGL"/>
    <property type="match status" value="1"/>
</dbReference>
<evidence type="ECO:0000256" key="9">
    <source>
        <dbReference type="PIRSR" id="PIRSR617736-1"/>
    </source>
</evidence>
<evidence type="ECO:0000256" key="3">
    <source>
        <dbReference type="ARBA" id="ARBA00012744"/>
    </source>
</evidence>
<dbReference type="PANTHER" id="PTHR10353:SF36">
    <property type="entry name" value="LP05116P"/>
    <property type="match status" value="1"/>
</dbReference>
<dbReference type="EC" id="3.2.1.21" evidence="3 11"/>
<organism evidence="12 13">
    <name type="scientific">Demequina activiva</name>
    <dbReference type="NCBI Taxonomy" id="1582364"/>
    <lineage>
        <taxon>Bacteria</taxon>
        <taxon>Bacillati</taxon>
        <taxon>Actinomycetota</taxon>
        <taxon>Actinomycetes</taxon>
        <taxon>Micrococcales</taxon>
        <taxon>Demequinaceae</taxon>
        <taxon>Demequina</taxon>
    </lineage>
</organism>
<feature type="binding site" evidence="10">
    <location>
        <position position="125"/>
    </location>
    <ligand>
        <name>substrate</name>
    </ligand>
</feature>
<feature type="active site" description="Proton donor" evidence="9">
    <location>
        <position position="170"/>
    </location>
</feature>
<protein>
    <recommendedName>
        <fullName evidence="3 11">Beta-glucosidase</fullName>
        <ecNumber evidence="3 11">3.2.1.21</ecNumber>
    </recommendedName>
</protein>
<dbReference type="EMBL" id="BONR01000002">
    <property type="protein sequence ID" value="GIG54454.1"/>
    <property type="molecule type" value="Genomic_DNA"/>
</dbReference>
<feature type="binding site" evidence="10">
    <location>
        <position position="24"/>
    </location>
    <ligand>
        <name>substrate</name>
    </ligand>
</feature>
<evidence type="ECO:0000256" key="7">
    <source>
        <dbReference type="ARBA" id="ARBA00023295"/>
    </source>
</evidence>
<evidence type="ECO:0000256" key="2">
    <source>
        <dbReference type="ARBA" id="ARBA00010838"/>
    </source>
</evidence>
<evidence type="ECO:0000313" key="12">
    <source>
        <dbReference type="EMBL" id="GIG54454.1"/>
    </source>
</evidence>
<dbReference type="FunFam" id="3.20.20.80:FF:000004">
    <property type="entry name" value="Beta-glucosidase 6-phospho-beta-glucosidase"/>
    <property type="match status" value="1"/>
</dbReference>
<feature type="binding site" evidence="10">
    <location>
        <position position="169"/>
    </location>
    <ligand>
        <name>substrate</name>
    </ligand>
</feature>
<proteinExistence type="inferred from homology"/>
<dbReference type="GO" id="GO:0030245">
    <property type="term" value="P:cellulose catabolic process"/>
    <property type="evidence" value="ECO:0007669"/>
    <property type="project" value="UniProtKB-KW"/>
</dbReference>
<feature type="active site" description="Nucleophile" evidence="9">
    <location>
        <position position="370"/>
    </location>
</feature>
<keyword evidence="4 11" id="KW-0378">Hydrolase</keyword>
<keyword evidence="5" id="KW-0136">Cellulose degradation</keyword>
<gene>
    <name evidence="12" type="ORF">Dac01nite_12060</name>
</gene>
<dbReference type="PANTHER" id="PTHR10353">
    <property type="entry name" value="GLYCOSYL HYDROLASE"/>
    <property type="match status" value="1"/>
</dbReference>
<accession>A0A919Q1R7</accession>
<evidence type="ECO:0000256" key="4">
    <source>
        <dbReference type="ARBA" id="ARBA00022801"/>
    </source>
</evidence>
<evidence type="ECO:0000313" key="13">
    <source>
        <dbReference type="Proteomes" id="UP000652354"/>
    </source>
</evidence>
<dbReference type="Gene3D" id="3.20.20.80">
    <property type="entry name" value="Glycosidases"/>
    <property type="match status" value="1"/>
</dbReference>
<dbReference type="RefSeq" id="WP_203654364.1">
    <property type="nucleotide sequence ID" value="NZ_BONR01000002.1"/>
</dbReference>
<dbReference type="SUPFAM" id="SSF51445">
    <property type="entry name" value="(Trans)glycosidases"/>
    <property type="match status" value="1"/>
</dbReference>